<evidence type="ECO:0000313" key="2">
    <source>
        <dbReference type="EMBL" id="KRL55983.1"/>
    </source>
</evidence>
<evidence type="ECO:0000313" key="3">
    <source>
        <dbReference type="Proteomes" id="UP000051697"/>
    </source>
</evidence>
<organism evidence="2 3">
    <name type="scientific">Paucilactobacillus oligofermentans DSM 15707 = LMG 22743</name>
    <dbReference type="NCBI Taxonomy" id="1423778"/>
    <lineage>
        <taxon>Bacteria</taxon>
        <taxon>Bacillati</taxon>
        <taxon>Bacillota</taxon>
        <taxon>Bacilli</taxon>
        <taxon>Lactobacillales</taxon>
        <taxon>Lactobacillaceae</taxon>
        <taxon>Paucilactobacillus</taxon>
    </lineage>
</organism>
<protein>
    <recommendedName>
        <fullName evidence="1">Prenylated flavin chaperone LpdD-like domain-containing protein</fullName>
    </recommendedName>
</protein>
<dbReference type="Proteomes" id="UP000051697">
    <property type="component" value="Unassembled WGS sequence"/>
</dbReference>
<dbReference type="STRING" id="1423778.FC70_GL000568"/>
<dbReference type="AlphaFoldDB" id="A0A0R1RGJ5"/>
<dbReference type="EMBL" id="AZFE01000030">
    <property type="protein sequence ID" value="KRL55983.1"/>
    <property type="molecule type" value="Genomic_DNA"/>
</dbReference>
<evidence type="ECO:0000259" key="1">
    <source>
        <dbReference type="Pfam" id="PF21758"/>
    </source>
</evidence>
<dbReference type="InterPro" id="IPR048844">
    <property type="entry name" value="LpdD_chaperone-like"/>
</dbReference>
<sequence length="131" mass="14858">MQIIFSEKQSDYQITAKLEREGQDILIQLVGGDVPHFGVVTGVNENNLLYDIQMPSRKGHVHQETVLTHEMIKIIQPVIQGNVFIVSGVHVNNISKIQMQAAFEMVEKLAQKVKEWIIDNPGKQQVEHFAN</sequence>
<gene>
    <name evidence="2" type="ORF">FC70_GL000568</name>
</gene>
<dbReference type="Pfam" id="PF21758">
    <property type="entry name" value="PAC_bac"/>
    <property type="match status" value="1"/>
</dbReference>
<feature type="domain" description="Prenylated flavin chaperone LpdD-like" evidence="1">
    <location>
        <begin position="9"/>
        <end position="117"/>
    </location>
</feature>
<name>A0A0R1RGJ5_9LACO</name>
<dbReference type="RefSeq" id="WP_057889544.1">
    <property type="nucleotide sequence ID" value="NZ_AZFE01000030.1"/>
</dbReference>
<accession>A0A0R1RGJ5</accession>
<keyword evidence="3" id="KW-1185">Reference proteome</keyword>
<proteinExistence type="predicted"/>
<comment type="caution">
    <text evidence="2">The sequence shown here is derived from an EMBL/GenBank/DDBJ whole genome shotgun (WGS) entry which is preliminary data.</text>
</comment>
<dbReference type="KEGG" id="lol:LACOL_0728"/>
<dbReference type="PATRIC" id="fig|1423778.4.peg.595"/>
<reference evidence="2 3" key="1">
    <citation type="journal article" date="2015" name="Genome Announc.">
        <title>Expanding the biotechnology potential of lactobacilli through comparative genomics of 213 strains and associated genera.</title>
        <authorList>
            <person name="Sun Z."/>
            <person name="Harris H.M."/>
            <person name="McCann A."/>
            <person name="Guo C."/>
            <person name="Argimon S."/>
            <person name="Zhang W."/>
            <person name="Yang X."/>
            <person name="Jeffery I.B."/>
            <person name="Cooney J.C."/>
            <person name="Kagawa T.F."/>
            <person name="Liu W."/>
            <person name="Song Y."/>
            <person name="Salvetti E."/>
            <person name="Wrobel A."/>
            <person name="Rasinkangas P."/>
            <person name="Parkhill J."/>
            <person name="Rea M.C."/>
            <person name="O'Sullivan O."/>
            <person name="Ritari J."/>
            <person name="Douillard F.P."/>
            <person name="Paul Ross R."/>
            <person name="Yang R."/>
            <person name="Briner A.E."/>
            <person name="Felis G.E."/>
            <person name="de Vos W.M."/>
            <person name="Barrangou R."/>
            <person name="Klaenhammer T.R."/>
            <person name="Caufield P.W."/>
            <person name="Cui Y."/>
            <person name="Zhang H."/>
            <person name="O'Toole P.W."/>
        </authorList>
    </citation>
    <scope>NUCLEOTIDE SEQUENCE [LARGE SCALE GENOMIC DNA]</scope>
    <source>
        <strain evidence="2 3">DSM 15707</strain>
    </source>
</reference>
<dbReference type="OrthoDB" id="2243237at2"/>